<gene>
    <name evidence="1" type="ORF">NPIL_674341</name>
</gene>
<keyword evidence="2" id="KW-1185">Reference proteome</keyword>
<protein>
    <submittedName>
        <fullName evidence="1">Uncharacterized protein</fullName>
    </submittedName>
</protein>
<reference evidence="1" key="1">
    <citation type="submission" date="2020-08" db="EMBL/GenBank/DDBJ databases">
        <title>Multicomponent nature underlies the extraordinary mechanical properties of spider dragline silk.</title>
        <authorList>
            <person name="Kono N."/>
            <person name="Nakamura H."/>
            <person name="Mori M."/>
            <person name="Yoshida Y."/>
            <person name="Ohtoshi R."/>
            <person name="Malay A.D."/>
            <person name="Moran D.A.P."/>
            <person name="Tomita M."/>
            <person name="Numata K."/>
            <person name="Arakawa K."/>
        </authorList>
    </citation>
    <scope>NUCLEOTIDE SEQUENCE</scope>
</reference>
<proteinExistence type="predicted"/>
<organism evidence="1 2">
    <name type="scientific">Nephila pilipes</name>
    <name type="common">Giant wood spider</name>
    <name type="synonym">Nephila maculata</name>
    <dbReference type="NCBI Taxonomy" id="299642"/>
    <lineage>
        <taxon>Eukaryota</taxon>
        <taxon>Metazoa</taxon>
        <taxon>Ecdysozoa</taxon>
        <taxon>Arthropoda</taxon>
        <taxon>Chelicerata</taxon>
        <taxon>Arachnida</taxon>
        <taxon>Araneae</taxon>
        <taxon>Araneomorphae</taxon>
        <taxon>Entelegynae</taxon>
        <taxon>Araneoidea</taxon>
        <taxon>Nephilidae</taxon>
        <taxon>Nephila</taxon>
    </lineage>
</organism>
<dbReference type="Proteomes" id="UP000887013">
    <property type="component" value="Unassembled WGS sequence"/>
</dbReference>
<evidence type="ECO:0000313" key="2">
    <source>
        <dbReference type="Proteomes" id="UP000887013"/>
    </source>
</evidence>
<dbReference type="EMBL" id="BMAW01067159">
    <property type="protein sequence ID" value="GFT58355.1"/>
    <property type="molecule type" value="Genomic_DNA"/>
</dbReference>
<evidence type="ECO:0000313" key="1">
    <source>
        <dbReference type="EMBL" id="GFT58355.1"/>
    </source>
</evidence>
<sequence>MFCGLIECRSSSRILLLRVQHSVWEVGEDGSIILKESALMESECCFKIIHVSFVRSSSENEGSMANISPKNSEVTCLKGGPEWLGERSFLERTRNPYLGGTNPHGRLPELMVSREMI</sequence>
<name>A0A8X6PD51_NEPPI</name>
<comment type="caution">
    <text evidence="1">The sequence shown here is derived from an EMBL/GenBank/DDBJ whole genome shotgun (WGS) entry which is preliminary data.</text>
</comment>
<dbReference type="AlphaFoldDB" id="A0A8X6PD51"/>
<accession>A0A8X6PD51</accession>